<dbReference type="SUPFAM" id="SSF50494">
    <property type="entry name" value="Trypsin-like serine proteases"/>
    <property type="match status" value="1"/>
</dbReference>
<dbReference type="Pfam" id="PF13365">
    <property type="entry name" value="Trypsin_2"/>
    <property type="match status" value="1"/>
</dbReference>
<dbReference type="PANTHER" id="PTHR43343">
    <property type="entry name" value="PEPTIDASE S12"/>
    <property type="match status" value="1"/>
</dbReference>
<dbReference type="Gene3D" id="2.40.10.10">
    <property type="entry name" value="Trypsin-like serine proteases"/>
    <property type="match status" value="2"/>
</dbReference>
<keyword evidence="6" id="KW-1185">Reference proteome</keyword>
<dbReference type="Gene3D" id="2.30.42.10">
    <property type="match status" value="1"/>
</dbReference>
<evidence type="ECO:0000256" key="3">
    <source>
        <dbReference type="ARBA" id="ARBA00022801"/>
    </source>
</evidence>
<dbReference type="InterPro" id="IPR043504">
    <property type="entry name" value="Peptidase_S1_PA_chymotrypsin"/>
</dbReference>
<keyword evidence="3" id="KW-0378">Hydrolase</keyword>
<dbReference type="InterPro" id="IPR001478">
    <property type="entry name" value="PDZ"/>
</dbReference>
<dbReference type="PRINTS" id="PR00834">
    <property type="entry name" value="PROTEASES2C"/>
</dbReference>
<feature type="domain" description="PDZ" evidence="4">
    <location>
        <begin position="203"/>
        <end position="277"/>
    </location>
</feature>
<accession>A0A271IX76</accession>
<dbReference type="SUPFAM" id="SSF50156">
    <property type="entry name" value="PDZ domain-like"/>
    <property type="match status" value="1"/>
</dbReference>
<dbReference type="OrthoDB" id="9758917at2"/>
<reference evidence="5 6" key="1">
    <citation type="submission" date="2016-11" db="EMBL/GenBank/DDBJ databases">
        <title>Study of marine rhodopsin-containing bacteria.</title>
        <authorList>
            <person name="Yoshizawa S."/>
            <person name="Kumagai Y."/>
            <person name="Kogure K."/>
        </authorList>
    </citation>
    <scope>NUCLEOTIDE SEQUENCE [LARGE SCALE GENOMIC DNA]</scope>
    <source>
        <strain evidence="5 6">SAORIC-28</strain>
    </source>
</reference>
<proteinExistence type="inferred from homology"/>
<dbReference type="EMBL" id="MQWD01000001">
    <property type="protein sequence ID" value="PAP75687.1"/>
    <property type="molecule type" value="Genomic_DNA"/>
</dbReference>
<evidence type="ECO:0000313" key="5">
    <source>
        <dbReference type="EMBL" id="PAP75687.1"/>
    </source>
</evidence>
<dbReference type="Proteomes" id="UP000216339">
    <property type="component" value="Unassembled WGS sequence"/>
</dbReference>
<dbReference type="InterPro" id="IPR036034">
    <property type="entry name" value="PDZ_sf"/>
</dbReference>
<dbReference type="AlphaFoldDB" id="A0A271IX76"/>
<dbReference type="RefSeq" id="WP_095509330.1">
    <property type="nucleotide sequence ID" value="NZ_MQWD01000001.1"/>
</dbReference>
<gene>
    <name evidence="5" type="ORF">BSZ37_04170</name>
</gene>
<dbReference type="InterPro" id="IPR001940">
    <property type="entry name" value="Peptidase_S1C"/>
</dbReference>
<evidence type="ECO:0000256" key="2">
    <source>
        <dbReference type="ARBA" id="ARBA00022670"/>
    </source>
</evidence>
<evidence type="ECO:0000313" key="6">
    <source>
        <dbReference type="Proteomes" id="UP000216339"/>
    </source>
</evidence>
<dbReference type="GO" id="GO:0004252">
    <property type="term" value="F:serine-type endopeptidase activity"/>
    <property type="evidence" value="ECO:0007669"/>
    <property type="project" value="InterPro"/>
</dbReference>
<protein>
    <recommendedName>
        <fullName evidence="4">PDZ domain-containing protein</fullName>
    </recommendedName>
</protein>
<dbReference type="SMART" id="SM00228">
    <property type="entry name" value="PDZ"/>
    <property type="match status" value="1"/>
</dbReference>
<comment type="caution">
    <text evidence="5">The sequence shown here is derived from an EMBL/GenBank/DDBJ whole genome shotgun (WGS) entry which is preliminary data.</text>
</comment>
<name>A0A271IX76_9BACT</name>
<evidence type="ECO:0000256" key="1">
    <source>
        <dbReference type="ARBA" id="ARBA00010541"/>
    </source>
</evidence>
<sequence>MPDSPFAQLSDSLAAVVESVAPSVVRVEARRRGNASGVAWSADGLVIASDHTVQRDEDLRLGLPSGDVVEAELVGRDPATDLALLRADTELAPPEWAEADTVRVGHLALSIGRHDEGAQTALGVVEQRGGAWRTGTGGRVDAFVHTGIRVYPGFSGSAVADAHGRVVGLGTSWFGRRAALALPVGTLRRVAEALQEHGHVPHGFLGVSTQPVRLRDGAAGLLVLDVTEDGPAEAAGVLVGDVIVGVGGEPVQGPHDLVAALADAAGQTRTLDVVRGGERQAVEVEIGSR</sequence>
<evidence type="ECO:0000259" key="4">
    <source>
        <dbReference type="PROSITE" id="PS50106"/>
    </source>
</evidence>
<dbReference type="Pfam" id="PF13180">
    <property type="entry name" value="PDZ_2"/>
    <property type="match status" value="1"/>
</dbReference>
<dbReference type="PANTHER" id="PTHR43343:SF3">
    <property type="entry name" value="PROTEASE DO-LIKE 8, CHLOROPLASTIC"/>
    <property type="match status" value="1"/>
</dbReference>
<dbReference type="GO" id="GO:0006508">
    <property type="term" value="P:proteolysis"/>
    <property type="evidence" value="ECO:0007669"/>
    <property type="project" value="UniProtKB-KW"/>
</dbReference>
<organism evidence="5 6">
    <name type="scientific">Rubrivirga marina</name>
    <dbReference type="NCBI Taxonomy" id="1196024"/>
    <lineage>
        <taxon>Bacteria</taxon>
        <taxon>Pseudomonadati</taxon>
        <taxon>Rhodothermota</taxon>
        <taxon>Rhodothermia</taxon>
        <taxon>Rhodothermales</taxon>
        <taxon>Rubricoccaceae</taxon>
        <taxon>Rubrivirga</taxon>
    </lineage>
</organism>
<dbReference type="InterPro" id="IPR009003">
    <property type="entry name" value="Peptidase_S1_PA"/>
</dbReference>
<keyword evidence="2" id="KW-0645">Protease</keyword>
<comment type="similarity">
    <text evidence="1">Belongs to the peptidase S1C family.</text>
</comment>
<dbReference type="InterPro" id="IPR051201">
    <property type="entry name" value="Chloro_Bact_Ser_Proteases"/>
</dbReference>
<dbReference type="PROSITE" id="PS50106">
    <property type="entry name" value="PDZ"/>
    <property type="match status" value="1"/>
</dbReference>